<feature type="compositionally biased region" description="Polar residues" evidence="1">
    <location>
        <begin position="247"/>
        <end position="261"/>
    </location>
</feature>
<feature type="region of interest" description="Disordered" evidence="1">
    <location>
        <begin position="292"/>
        <end position="329"/>
    </location>
</feature>
<organism evidence="3 4">
    <name type="scientific">Erythranthe guttata</name>
    <name type="common">Yellow monkey flower</name>
    <name type="synonym">Mimulus guttatus</name>
    <dbReference type="NCBI Taxonomy" id="4155"/>
    <lineage>
        <taxon>Eukaryota</taxon>
        <taxon>Viridiplantae</taxon>
        <taxon>Streptophyta</taxon>
        <taxon>Embryophyta</taxon>
        <taxon>Tracheophyta</taxon>
        <taxon>Spermatophyta</taxon>
        <taxon>Magnoliopsida</taxon>
        <taxon>eudicotyledons</taxon>
        <taxon>Gunneridae</taxon>
        <taxon>Pentapetalae</taxon>
        <taxon>asterids</taxon>
        <taxon>lamiids</taxon>
        <taxon>Lamiales</taxon>
        <taxon>Phrymaceae</taxon>
        <taxon>Erythranthe</taxon>
    </lineage>
</organism>
<dbReference type="PANTHER" id="PTHR21669">
    <property type="entry name" value="CAPZ-INTERACTING PROTEIN AND RELATED PROTEINS"/>
    <property type="match status" value="1"/>
</dbReference>
<proteinExistence type="predicted"/>
<protein>
    <recommendedName>
        <fullName evidence="2">Hpc2-related domain-containing protein</fullName>
    </recommendedName>
</protein>
<feature type="compositionally biased region" description="Polar residues" evidence="1">
    <location>
        <begin position="296"/>
        <end position="311"/>
    </location>
</feature>
<feature type="region of interest" description="Disordered" evidence="1">
    <location>
        <begin position="50"/>
        <end position="145"/>
    </location>
</feature>
<dbReference type="EMBL" id="KI632147">
    <property type="protein sequence ID" value="EYU23863.1"/>
    <property type="molecule type" value="Genomic_DNA"/>
</dbReference>
<evidence type="ECO:0000313" key="4">
    <source>
        <dbReference type="Proteomes" id="UP000030748"/>
    </source>
</evidence>
<feature type="compositionally biased region" description="Polar residues" evidence="1">
    <location>
        <begin position="14"/>
        <end position="23"/>
    </location>
</feature>
<name>A0A022Q9D8_ERYGU</name>
<reference evidence="3 4" key="1">
    <citation type="journal article" date="2013" name="Proc. Natl. Acad. Sci. U.S.A.">
        <title>Fine-scale variation in meiotic recombination in Mimulus inferred from population shotgun sequencing.</title>
        <authorList>
            <person name="Hellsten U."/>
            <person name="Wright K.M."/>
            <person name="Jenkins J."/>
            <person name="Shu S."/>
            <person name="Yuan Y."/>
            <person name="Wessler S.R."/>
            <person name="Schmutz J."/>
            <person name="Willis J.H."/>
            <person name="Rokhsar D.S."/>
        </authorList>
    </citation>
    <scope>NUCLEOTIDE SEQUENCE [LARGE SCALE GENOMIC DNA]</scope>
    <source>
        <strain evidence="4">cv. DUN x IM62</strain>
    </source>
</reference>
<keyword evidence="4" id="KW-1185">Reference proteome</keyword>
<feature type="compositionally biased region" description="Acidic residues" evidence="1">
    <location>
        <begin position="127"/>
        <end position="145"/>
    </location>
</feature>
<feature type="compositionally biased region" description="Polar residues" evidence="1">
    <location>
        <begin position="101"/>
        <end position="111"/>
    </location>
</feature>
<dbReference type="Pfam" id="PF08729">
    <property type="entry name" value="HUN"/>
    <property type="match status" value="1"/>
</dbReference>
<evidence type="ECO:0000256" key="1">
    <source>
        <dbReference type="SAM" id="MobiDB-lite"/>
    </source>
</evidence>
<accession>A0A022Q9D8</accession>
<dbReference type="STRING" id="4155.A0A022Q9D8"/>
<gene>
    <name evidence="3" type="ORF">MIMGU_mgv1a003415mg</name>
</gene>
<evidence type="ECO:0000313" key="3">
    <source>
        <dbReference type="EMBL" id="EYU23863.1"/>
    </source>
</evidence>
<evidence type="ECO:0000259" key="2">
    <source>
        <dbReference type="Pfam" id="PF08729"/>
    </source>
</evidence>
<dbReference type="PANTHER" id="PTHR21669:SF28">
    <property type="entry name" value="YEMANUCLEIN"/>
    <property type="match status" value="1"/>
</dbReference>
<feature type="compositionally biased region" description="Basic and acidic residues" evidence="1">
    <location>
        <begin position="196"/>
        <end position="211"/>
    </location>
</feature>
<dbReference type="InterPro" id="IPR014840">
    <property type="entry name" value="HRD"/>
</dbReference>
<feature type="compositionally biased region" description="Polar residues" evidence="1">
    <location>
        <begin position="52"/>
        <end position="65"/>
    </location>
</feature>
<dbReference type="GO" id="GO:0005634">
    <property type="term" value="C:nucleus"/>
    <property type="evidence" value="ECO:0000318"/>
    <property type="project" value="GO_Central"/>
</dbReference>
<feature type="domain" description="Hpc2-related" evidence="2">
    <location>
        <begin position="134"/>
        <end position="179"/>
    </location>
</feature>
<dbReference type="AlphaFoldDB" id="A0A022Q9D8"/>
<dbReference type="Proteomes" id="UP000030748">
    <property type="component" value="Unassembled WGS sequence"/>
</dbReference>
<feature type="region of interest" description="Disordered" evidence="1">
    <location>
        <begin position="179"/>
        <end position="265"/>
    </location>
</feature>
<feature type="region of interest" description="Disordered" evidence="1">
    <location>
        <begin position="1"/>
        <end position="31"/>
    </location>
</feature>
<dbReference type="eggNOG" id="ENOG502QRNW">
    <property type="taxonomic scope" value="Eukaryota"/>
</dbReference>
<feature type="compositionally biased region" description="Low complexity" evidence="1">
    <location>
        <begin position="226"/>
        <end position="237"/>
    </location>
</feature>
<dbReference type="GO" id="GO:0006325">
    <property type="term" value="P:chromatin organization"/>
    <property type="evidence" value="ECO:0000318"/>
    <property type="project" value="GO_Central"/>
</dbReference>
<sequence>MVEGKEGAGPDSRPGSNSGSLFESSGDRVRFTVELRPGETTIVSWKKLLREANSSKSRPGTSVSDPSAEAQFQPVSQPARSPPLEAPPSSKQHLENESKDSQAQAGPNRLSNVIERIERMYAGNGSGDEEDVVLDNVPDDDEYDTEDSFIDDAELDDYFQIDNSSIKHDGFFVNRGKLEGIEPTIPTNQQPKKRRREDLTKGHGGSDDGHNPNKNVKIGNKVRKTSSSQRNSGSQASPMHTAEVSIKNKTAESQTTRNPSGLLNGDAVRQNMATDQQRSVVLSLKSHVSKLKETELQNTSTQRSNNKNSDASKSRFGKQKNNVDGLDQSIQQKGKGGLIERFDLNVPAMGDSTSSTKAALMQRKEAASVRSKSTTLEKAIRELEKIVSEFRPPSTEVKDPDNSSQAVKRRLPPVIKQKLGKVGRLAQISYGKIPKEVINHLMSIVGHLMQIRTLKRNLNVTSDTGLSAKQEKDDIIKKMKLEVAEMVKLRIVSIKSKVEQQAANSDDFQEAGPEEKEALKRKYIMDDLLENKICDLYDLYVERSETNSGPSVRSLYEELVMLWPNGSMDIDGIKRAIYRAKDRRGL</sequence>